<feature type="transmembrane region" description="Helical" evidence="1">
    <location>
        <begin position="93"/>
        <end position="118"/>
    </location>
</feature>
<dbReference type="AlphaFoldDB" id="A0A6G0HQ15"/>
<proteinExistence type="predicted"/>
<comment type="caution">
    <text evidence="2">The sequence shown here is derived from an EMBL/GenBank/DDBJ whole genome shotgun (WGS) entry which is preliminary data.</text>
</comment>
<organism evidence="2 3">
    <name type="scientific">Larimichthys crocea</name>
    <name type="common">Large yellow croaker</name>
    <name type="synonym">Pseudosciaena crocea</name>
    <dbReference type="NCBI Taxonomy" id="215358"/>
    <lineage>
        <taxon>Eukaryota</taxon>
        <taxon>Metazoa</taxon>
        <taxon>Chordata</taxon>
        <taxon>Craniata</taxon>
        <taxon>Vertebrata</taxon>
        <taxon>Euteleostomi</taxon>
        <taxon>Actinopterygii</taxon>
        <taxon>Neopterygii</taxon>
        <taxon>Teleostei</taxon>
        <taxon>Neoteleostei</taxon>
        <taxon>Acanthomorphata</taxon>
        <taxon>Eupercaria</taxon>
        <taxon>Sciaenidae</taxon>
        <taxon>Larimichthys</taxon>
    </lineage>
</organism>
<evidence type="ECO:0000313" key="2">
    <source>
        <dbReference type="EMBL" id="KAE8281163.1"/>
    </source>
</evidence>
<keyword evidence="1" id="KW-0472">Membrane</keyword>
<evidence type="ECO:0000256" key="1">
    <source>
        <dbReference type="SAM" id="Phobius"/>
    </source>
</evidence>
<gene>
    <name evidence="2" type="ORF">D5F01_LYC20137</name>
</gene>
<keyword evidence="1" id="KW-0812">Transmembrane</keyword>
<dbReference type="Proteomes" id="UP000424527">
    <property type="component" value="Unassembled WGS sequence"/>
</dbReference>
<keyword evidence="3" id="KW-1185">Reference proteome</keyword>
<protein>
    <submittedName>
        <fullName evidence="2">Uncharacterized protein</fullName>
    </submittedName>
</protein>
<sequence>MRSMLESPRTRTGFRPLKVQSCSFRLGLLRCPTLWASRAESQKEHSTLRAPCGSWEGDKKVWASGSAYPPGLLIAESGVVGCAMARLGRSESLTCVALLRLLILAGVAWVGGVISGLFGGGSRLSSDEKHMLESDMWATTGFDGAAVSVDPVANVESVCAAG</sequence>
<evidence type="ECO:0000313" key="3">
    <source>
        <dbReference type="Proteomes" id="UP000424527"/>
    </source>
</evidence>
<name>A0A6G0HQ15_LARCR</name>
<reference evidence="2 3" key="1">
    <citation type="submission" date="2019-07" db="EMBL/GenBank/DDBJ databases">
        <title>Chromosome genome assembly for large yellow croaker.</title>
        <authorList>
            <person name="Xiao S."/>
        </authorList>
    </citation>
    <scope>NUCLEOTIDE SEQUENCE [LARGE SCALE GENOMIC DNA]</scope>
    <source>
        <strain evidence="2">JMULYC20181020</strain>
        <tissue evidence="2">Muscle</tissue>
    </source>
</reference>
<dbReference type="EMBL" id="REGW02000020">
    <property type="protein sequence ID" value="KAE8281163.1"/>
    <property type="molecule type" value="Genomic_DNA"/>
</dbReference>
<accession>A0A6G0HQ15</accession>
<keyword evidence="1" id="KW-1133">Transmembrane helix</keyword>